<organism evidence="6 7">
    <name type="scientific">Paludibacter jiangxiensis</name>
    <dbReference type="NCBI Taxonomy" id="681398"/>
    <lineage>
        <taxon>Bacteria</taxon>
        <taxon>Pseudomonadati</taxon>
        <taxon>Bacteroidota</taxon>
        <taxon>Bacteroidia</taxon>
        <taxon>Bacteroidales</taxon>
        <taxon>Paludibacteraceae</taxon>
        <taxon>Paludibacter</taxon>
    </lineage>
</organism>
<feature type="signal peptide" evidence="4">
    <location>
        <begin position="1"/>
        <end position="19"/>
    </location>
</feature>
<dbReference type="STRING" id="681398.PJIAN_1815"/>
<accession>A0A170Z091</accession>
<dbReference type="Gene3D" id="3.40.50.1820">
    <property type="entry name" value="alpha/beta hydrolase"/>
    <property type="match status" value="1"/>
</dbReference>
<evidence type="ECO:0000256" key="4">
    <source>
        <dbReference type="SAM" id="SignalP"/>
    </source>
</evidence>
<evidence type="ECO:0000256" key="1">
    <source>
        <dbReference type="ARBA" id="ARBA00022487"/>
    </source>
</evidence>
<evidence type="ECO:0000256" key="2">
    <source>
        <dbReference type="ARBA" id="ARBA00022729"/>
    </source>
</evidence>
<evidence type="ECO:0000313" key="6">
    <source>
        <dbReference type="EMBL" id="GAT62222.1"/>
    </source>
</evidence>
<gene>
    <name evidence="6" type="ORF">PJIAN_1815</name>
</gene>
<comment type="caution">
    <text evidence="6">The sequence shown here is derived from an EMBL/GenBank/DDBJ whole genome shotgun (WGS) entry which is preliminary data.</text>
</comment>
<dbReference type="RefSeq" id="WP_068702236.1">
    <property type="nucleotide sequence ID" value="NZ_BDCR01000001.1"/>
</dbReference>
<evidence type="ECO:0000256" key="3">
    <source>
        <dbReference type="ARBA" id="ARBA00022801"/>
    </source>
</evidence>
<dbReference type="InterPro" id="IPR029058">
    <property type="entry name" value="AB_hydrolase_fold"/>
</dbReference>
<keyword evidence="2 4" id="KW-0732">Signal</keyword>
<feature type="domain" description="4-O-methyl-glucuronoyl methylesterase-like" evidence="5">
    <location>
        <begin position="258"/>
        <end position="304"/>
    </location>
</feature>
<dbReference type="OrthoDB" id="3668964at2"/>
<dbReference type="InterPro" id="IPR050261">
    <property type="entry name" value="FrsA_esterase"/>
</dbReference>
<dbReference type="GO" id="GO:0052689">
    <property type="term" value="F:carboxylic ester hydrolase activity"/>
    <property type="evidence" value="ECO:0007669"/>
    <property type="project" value="UniProtKB-KW"/>
</dbReference>
<sequence>MKKLLTAFLVLLFAAPLFAQTADEGYSRPLADVLQSIEKQFHIQFKYDKKMIDGKQLQGADWRIRPWSLEKTLQAVLSPFDYTYVMDHGKYKVKAYEYARTTDEEGKEFLDYLKTLYNDKDSWEKRKAELKSCMREALRFPALVPAKPDSKVILTPKRKYDGYTVENFAIETLPSVYVCGSIYKPLKMKGKCPVMLNPNGHFGDGRYRADQQKRCAMEARMGIIAADWDLFAWGESLLQFDGTMHRISAAQSIQTLNTTRVLDYLLTMKEADPKRVGITGGSGGGSMTMLVSAIDDRITLSIPVVMLSSHFNGGCPCESGMPTHLCGNRTNNAEVAAMFAPKPLLAITDGGDWSSTVPTLEYPFLQRTYGFYGAESQVEDTHFPAEGHDYGFSKRKAMYEFVAKHFGLNINVLKDASGAFDESKVTIEKEPQMYAFGPKGENLPANAIKGKEALMAMLKKVGF</sequence>
<dbReference type="Pfam" id="PF22244">
    <property type="entry name" value="GCE_fung"/>
    <property type="match status" value="1"/>
</dbReference>
<keyword evidence="7" id="KW-1185">Reference proteome</keyword>
<dbReference type="AlphaFoldDB" id="A0A170Z091"/>
<name>A0A170Z091_9BACT</name>
<keyword evidence="1" id="KW-0719">Serine esterase</keyword>
<evidence type="ECO:0000313" key="7">
    <source>
        <dbReference type="Proteomes" id="UP000076586"/>
    </source>
</evidence>
<dbReference type="InterPro" id="IPR054579">
    <property type="entry name" value="GCE-like_dom"/>
</dbReference>
<evidence type="ECO:0000259" key="5">
    <source>
        <dbReference type="Pfam" id="PF22244"/>
    </source>
</evidence>
<feature type="chain" id="PRO_5007904944" evidence="4">
    <location>
        <begin position="20"/>
        <end position="463"/>
    </location>
</feature>
<protein>
    <submittedName>
        <fullName evidence="6">Acetyl xylan esterase</fullName>
    </submittedName>
</protein>
<dbReference type="EMBL" id="BDCR01000001">
    <property type="protein sequence ID" value="GAT62222.1"/>
    <property type="molecule type" value="Genomic_DNA"/>
</dbReference>
<dbReference type="PANTHER" id="PTHR22946:SF8">
    <property type="entry name" value="ACETYL XYLAN ESTERASE DOMAIN-CONTAINING PROTEIN"/>
    <property type="match status" value="1"/>
</dbReference>
<dbReference type="SUPFAM" id="SSF53474">
    <property type="entry name" value="alpha/beta-Hydrolases"/>
    <property type="match status" value="1"/>
</dbReference>
<dbReference type="Proteomes" id="UP000076586">
    <property type="component" value="Unassembled WGS sequence"/>
</dbReference>
<keyword evidence="3" id="KW-0378">Hydrolase</keyword>
<reference evidence="7" key="1">
    <citation type="submission" date="2016-04" db="EMBL/GenBank/DDBJ databases">
        <title>Draft genome sequence of Paludibacter jiangxiensis strain NM7.</title>
        <authorList>
            <person name="Qiu Y."/>
            <person name="Matsuura N."/>
            <person name="Ohashi A."/>
            <person name="Tourlousse M.D."/>
            <person name="Sekiguchi Y."/>
        </authorList>
    </citation>
    <scope>NUCLEOTIDE SEQUENCE [LARGE SCALE GENOMIC DNA]</scope>
    <source>
        <strain evidence="7">NM7</strain>
    </source>
</reference>
<dbReference type="PANTHER" id="PTHR22946">
    <property type="entry name" value="DIENELACTONE HYDROLASE DOMAIN-CONTAINING PROTEIN-RELATED"/>
    <property type="match status" value="1"/>
</dbReference>
<reference evidence="7" key="2">
    <citation type="journal article" date="2017" name="Genome Announc.">
        <title>Draft genome sequence of Paludibacter jiangxiensis NM7(T), a propionate-producing fermentative bacterium.</title>
        <authorList>
            <person name="Qiu Y.-L."/>
            <person name="Tourlousse D.M."/>
            <person name="Matsuura N."/>
            <person name="Ohashi A."/>
            <person name="Sekiguchi Y."/>
        </authorList>
    </citation>
    <scope>NUCLEOTIDE SEQUENCE [LARGE SCALE GENOMIC DNA]</scope>
    <source>
        <strain evidence="7">NM7</strain>
    </source>
</reference>
<dbReference type="ESTHER" id="9bact-a0a170z091">
    <property type="family name" value="Pectin_methylesterase"/>
</dbReference>
<proteinExistence type="predicted"/>